<dbReference type="Gene3D" id="3.40.50.620">
    <property type="entry name" value="HUPs"/>
    <property type="match status" value="1"/>
</dbReference>
<dbReference type="FunFam" id="1.10.240.10:FF:000005">
    <property type="entry name" value="Tryptophan--tRNA ligase"/>
    <property type="match status" value="1"/>
</dbReference>
<comment type="caution">
    <text evidence="11">The sequence shown here is derived from an EMBL/GenBank/DDBJ whole genome shotgun (WGS) entry which is preliminary data.</text>
</comment>
<keyword evidence="7 10" id="KW-0030">Aminoacyl-tRNA synthetase</keyword>
<dbReference type="GO" id="GO:0005829">
    <property type="term" value="C:cytosol"/>
    <property type="evidence" value="ECO:0007669"/>
    <property type="project" value="TreeGrafter"/>
</dbReference>
<dbReference type="SUPFAM" id="SSF52374">
    <property type="entry name" value="Nucleotidylyl transferase"/>
    <property type="match status" value="1"/>
</dbReference>
<dbReference type="PANTHER" id="PTHR43766:SF1">
    <property type="entry name" value="TRYPTOPHAN--TRNA LIGASE, MITOCHONDRIAL"/>
    <property type="match status" value="1"/>
</dbReference>
<evidence type="ECO:0000256" key="4">
    <source>
        <dbReference type="ARBA" id="ARBA00022741"/>
    </source>
</evidence>
<dbReference type="InterPro" id="IPR002306">
    <property type="entry name" value="Trp-tRNA-ligase"/>
</dbReference>
<sequence>MGAMVPKGKIFSGMRPTGRLHIGHLSVLQNWIRLQQDYDCVFSIVDWHALTTSFEDVQAMQTNIREIALDWLSAGLDPEISPISVQSQVKEHAELHLLFSMMTPVSWLERCPTYKDQLQQFGLKGKEINMYGFLGYPMLMTADILLYLADHVPVGQDQLPHIEISREVARRFNFLYQVELFPEPQAILSEVPLLPGIDGLKMSKSYGNDIALSASAAELKEKVRLMVTDPARVRKTDPGNPEVCIVHTYHKIYSTAEEVAEIEEGCRNATIGCVACKQALAAKLENMLGPIRERREALLAHPGRIDEILAEGSRQARQKAAVTMNLTREAMGVRGVLD</sequence>
<dbReference type="CDD" id="cd00806">
    <property type="entry name" value="TrpRS_core"/>
    <property type="match status" value="1"/>
</dbReference>
<dbReference type="EC" id="6.1.1.2" evidence="2 9"/>
<accession>A0A4R2RNA7</accession>
<dbReference type="GO" id="GO:0004830">
    <property type="term" value="F:tryptophan-tRNA ligase activity"/>
    <property type="evidence" value="ECO:0007669"/>
    <property type="project" value="UniProtKB-UniRule"/>
</dbReference>
<evidence type="ECO:0000256" key="8">
    <source>
        <dbReference type="ARBA" id="ARBA00049929"/>
    </source>
</evidence>
<dbReference type="InterPro" id="IPR002305">
    <property type="entry name" value="aa-tRNA-synth_Ic"/>
</dbReference>
<protein>
    <recommendedName>
        <fullName evidence="2 9">Tryptophan--tRNA ligase</fullName>
        <ecNumber evidence="2 9">6.1.1.2</ecNumber>
    </recommendedName>
</protein>
<evidence type="ECO:0000313" key="12">
    <source>
        <dbReference type="Proteomes" id="UP000294813"/>
    </source>
</evidence>
<name>A0A4R2RNA7_9FIRM</name>
<dbReference type="GO" id="GO:0006436">
    <property type="term" value="P:tryptophanyl-tRNA aminoacylation"/>
    <property type="evidence" value="ECO:0007669"/>
    <property type="project" value="UniProtKB-UniRule"/>
</dbReference>
<keyword evidence="6 10" id="KW-0648">Protein biosynthesis</keyword>
<keyword evidence="5 10" id="KW-0067">ATP-binding</keyword>
<dbReference type="PRINTS" id="PR01039">
    <property type="entry name" value="TRNASYNTHTRP"/>
</dbReference>
<comment type="catalytic activity">
    <reaction evidence="8">
        <text>tRNA(Trp) + L-tryptophan + ATP = L-tryptophyl-tRNA(Trp) + AMP + diphosphate + H(+)</text>
        <dbReference type="Rhea" id="RHEA:24080"/>
        <dbReference type="Rhea" id="RHEA-COMP:9671"/>
        <dbReference type="Rhea" id="RHEA-COMP:9705"/>
        <dbReference type="ChEBI" id="CHEBI:15378"/>
        <dbReference type="ChEBI" id="CHEBI:30616"/>
        <dbReference type="ChEBI" id="CHEBI:33019"/>
        <dbReference type="ChEBI" id="CHEBI:57912"/>
        <dbReference type="ChEBI" id="CHEBI:78442"/>
        <dbReference type="ChEBI" id="CHEBI:78535"/>
        <dbReference type="ChEBI" id="CHEBI:456215"/>
        <dbReference type="EC" id="6.1.1.2"/>
    </reaction>
</comment>
<evidence type="ECO:0000256" key="7">
    <source>
        <dbReference type="ARBA" id="ARBA00023146"/>
    </source>
</evidence>
<dbReference type="Proteomes" id="UP000294813">
    <property type="component" value="Unassembled WGS sequence"/>
</dbReference>
<keyword evidence="12" id="KW-1185">Reference proteome</keyword>
<proteinExistence type="inferred from homology"/>
<dbReference type="Pfam" id="PF00579">
    <property type="entry name" value="tRNA-synt_1b"/>
    <property type="match status" value="1"/>
</dbReference>
<dbReference type="InterPro" id="IPR001412">
    <property type="entry name" value="aa-tRNA-synth_I_CS"/>
</dbReference>
<evidence type="ECO:0000256" key="2">
    <source>
        <dbReference type="ARBA" id="ARBA00013161"/>
    </source>
</evidence>
<dbReference type="PANTHER" id="PTHR43766">
    <property type="entry name" value="TRYPTOPHAN--TRNA LIGASE, MITOCHONDRIAL"/>
    <property type="match status" value="1"/>
</dbReference>
<evidence type="ECO:0000256" key="5">
    <source>
        <dbReference type="ARBA" id="ARBA00022840"/>
    </source>
</evidence>
<evidence type="ECO:0000256" key="9">
    <source>
        <dbReference type="NCBIfam" id="TIGR00233"/>
    </source>
</evidence>
<dbReference type="InterPro" id="IPR050203">
    <property type="entry name" value="Trp-tRNA_synthetase"/>
</dbReference>
<dbReference type="Gene3D" id="1.10.240.10">
    <property type="entry name" value="Tyrosyl-Transfer RNA Synthetase"/>
    <property type="match status" value="1"/>
</dbReference>
<organism evidence="11 12">
    <name type="scientific">Heliophilum fasciatum</name>
    <dbReference type="NCBI Taxonomy" id="35700"/>
    <lineage>
        <taxon>Bacteria</taxon>
        <taxon>Bacillati</taxon>
        <taxon>Bacillota</taxon>
        <taxon>Clostridia</taxon>
        <taxon>Eubacteriales</taxon>
        <taxon>Heliobacteriaceae</taxon>
        <taxon>Heliophilum</taxon>
    </lineage>
</organism>
<dbReference type="GO" id="GO:0005524">
    <property type="term" value="F:ATP binding"/>
    <property type="evidence" value="ECO:0007669"/>
    <property type="project" value="UniProtKB-KW"/>
</dbReference>
<evidence type="ECO:0000313" key="11">
    <source>
        <dbReference type="EMBL" id="TCP63787.1"/>
    </source>
</evidence>
<comment type="similarity">
    <text evidence="1 10">Belongs to the class-I aminoacyl-tRNA synthetase family.</text>
</comment>
<keyword evidence="3 10" id="KW-0436">Ligase</keyword>
<dbReference type="AlphaFoldDB" id="A0A4R2RNA7"/>
<dbReference type="InterPro" id="IPR014729">
    <property type="entry name" value="Rossmann-like_a/b/a_fold"/>
</dbReference>
<evidence type="ECO:0000256" key="3">
    <source>
        <dbReference type="ARBA" id="ARBA00022598"/>
    </source>
</evidence>
<reference evidence="11 12" key="1">
    <citation type="submission" date="2019-03" db="EMBL/GenBank/DDBJ databases">
        <title>Genomic Encyclopedia of Type Strains, Phase IV (KMG-IV): sequencing the most valuable type-strain genomes for metagenomic binning, comparative biology and taxonomic classification.</title>
        <authorList>
            <person name="Goeker M."/>
        </authorList>
    </citation>
    <scope>NUCLEOTIDE SEQUENCE [LARGE SCALE GENOMIC DNA]</scope>
    <source>
        <strain evidence="11 12">DSM 11170</strain>
    </source>
</reference>
<evidence type="ECO:0000256" key="6">
    <source>
        <dbReference type="ARBA" id="ARBA00022917"/>
    </source>
</evidence>
<evidence type="ECO:0000256" key="1">
    <source>
        <dbReference type="ARBA" id="ARBA00005594"/>
    </source>
</evidence>
<dbReference type="PROSITE" id="PS00178">
    <property type="entry name" value="AA_TRNA_LIGASE_I"/>
    <property type="match status" value="1"/>
</dbReference>
<dbReference type="NCBIfam" id="TIGR00233">
    <property type="entry name" value="trpS"/>
    <property type="match status" value="1"/>
</dbReference>
<keyword evidence="4 10" id="KW-0547">Nucleotide-binding</keyword>
<dbReference type="EMBL" id="SLXT01000015">
    <property type="protein sequence ID" value="TCP63787.1"/>
    <property type="molecule type" value="Genomic_DNA"/>
</dbReference>
<evidence type="ECO:0000256" key="10">
    <source>
        <dbReference type="RuleBase" id="RU363036"/>
    </source>
</evidence>
<gene>
    <name evidence="11" type="ORF">EDD73_11533</name>
</gene>